<evidence type="ECO:0000256" key="1">
    <source>
        <dbReference type="SAM" id="Coils"/>
    </source>
</evidence>
<evidence type="ECO:0000313" key="4">
    <source>
        <dbReference type="Proteomes" id="UP000752292"/>
    </source>
</evidence>
<evidence type="ECO:0000313" key="3">
    <source>
        <dbReference type="EMBL" id="MBI4251460.1"/>
    </source>
</evidence>
<feature type="region of interest" description="Disordered" evidence="2">
    <location>
        <begin position="30"/>
        <end position="109"/>
    </location>
</feature>
<evidence type="ECO:0000256" key="2">
    <source>
        <dbReference type="SAM" id="MobiDB-lite"/>
    </source>
</evidence>
<dbReference type="Proteomes" id="UP000752292">
    <property type="component" value="Unassembled WGS sequence"/>
</dbReference>
<dbReference type="AlphaFoldDB" id="A0A932ZU06"/>
<protein>
    <submittedName>
        <fullName evidence="3">Uncharacterized protein</fullName>
    </submittedName>
</protein>
<keyword evidence="1" id="KW-0175">Coiled coil</keyword>
<sequence>MWDRTLQGVSSVLETTKTAVTTTVRRIVREQREGWEEMREKEKREQEAASGPPKPEPRALRPPQPAPADRFPAGRLASREQDLGRSEQPPARSQANRGILLLPRIPQTPEQIRARMAEIDTTLSREKDPDRRRSLTAERGRLASALQASIEEESLIREMEQLRDRLRRLQNRLNDIQRARP</sequence>
<accession>A0A932ZU06</accession>
<dbReference type="EMBL" id="JACQRX010000147">
    <property type="protein sequence ID" value="MBI4251460.1"/>
    <property type="molecule type" value="Genomic_DNA"/>
</dbReference>
<feature type="coiled-coil region" evidence="1">
    <location>
        <begin position="145"/>
        <end position="179"/>
    </location>
</feature>
<proteinExistence type="predicted"/>
<gene>
    <name evidence="3" type="ORF">HY618_03290</name>
</gene>
<feature type="compositionally biased region" description="Basic and acidic residues" evidence="2">
    <location>
        <begin position="30"/>
        <end position="47"/>
    </location>
</feature>
<organism evidence="3 4">
    <name type="scientific">Tectimicrobiota bacterium</name>
    <dbReference type="NCBI Taxonomy" id="2528274"/>
    <lineage>
        <taxon>Bacteria</taxon>
        <taxon>Pseudomonadati</taxon>
        <taxon>Nitrospinota/Tectimicrobiota group</taxon>
        <taxon>Candidatus Tectimicrobiota</taxon>
    </lineage>
</organism>
<name>A0A932ZU06_UNCTE</name>
<reference evidence="3" key="1">
    <citation type="submission" date="2020-07" db="EMBL/GenBank/DDBJ databases">
        <title>Huge and variable diversity of episymbiotic CPR bacteria and DPANN archaea in groundwater ecosystems.</title>
        <authorList>
            <person name="He C.Y."/>
            <person name="Keren R."/>
            <person name="Whittaker M."/>
            <person name="Farag I.F."/>
            <person name="Doudna J."/>
            <person name="Cate J.H.D."/>
            <person name="Banfield J.F."/>
        </authorList>
    </citation>
    <scope>NUCLEOTIDE SEQUENCE</scope>
    <source>
        <strain evidence="3">NC_groundwater_1370_Ag_S-0.2um_69_93</strain>
    </source>
</reference>
<comment type="caution">
    <text evidence="3">The sequence shown here is derived from an EMBL/GenBank/DDBJ whole genome shotgun (WGS) entry which is preliminary data.</text>
</comment>